<dbReference type="Pfam" id="PF00096">
    <property type="entry name" value="zf-C2H2"/>
    <property type="match status" value="2"/>
</dbReference>
<organism evidence="9 10">
    <name type="scientific">Pneumocystis jirovecii (strain RU7)</name>
    <name type="common">Human pneumocystis pneumonia agent</name>
    <dbReference type="NCBI Taxonomy" id="1408657"/>
    <lineage>
        <taxon>Eukaryota</taxon>
        <taxon>Fungi</taxon>
        <taxon>Dikarya</taxon>
        <taxon>Ascomycota</taxon>
        <taxon>Taphrinomycotina</taxon>
        <taxon>Pneumocystomycetes</taxon>
        <taxon>Pneumocystaceae</taxon>
        <taxon>Pneumocystis</taxon>
    </lineage>
</organism>
<evidence type="ECO:0000256" key="4">
    <source>
        <dbReference type="ARBA" id="ARBA00022771"/>
    </source>
</evidence>
<dbReference type="Gene3D" id="3.30.160.60">
    <property type="entry name" value="Classic Zinc Finger"/>
    <property type="match status" value="2"/>
</dbReference>
<evidence type="ECO:0000256" key="3">
    <source>
        <dbReference type="ARBA" id="ARBA00022737"/>
    </source>
</evidence>
<gene>
    <name evidence="9" type="ORF">T551_02427</name>
</gene>
<dbReference type="EMBL" id="LFWA01000010">
    <property type="protein sequence ID" value="KTW29153.1"/>
    <property type="molecule type" value="Genomic_DNA"/>
</dbReference>
<dbReference type="PROSITE" id="PS00028">
    <property type="entry name" value="ZINC_FINGER_C2H2_1"/>
    <property type="match status" value="2"/>
</dbReference>
<comment type="caution">
    <text evidence="9">The sequence shown here is derived from an EMBL/GenBank/DDBJ whole genome shotgun (WGS) entry which is preliminary data.</text>
</comment>
<dbReference type="SMART" id="SM00355">
    <property type="entry name" value="ZnF_C2H2"/>
    <property type="match status" value="2"/>
</dbReference>
<keyword evidence="4 7" id="KW-0863">Zinc-finger</keyword>
<dbReference type="PROSITE" id="PS50157">
    <property type="entry name" value="ZINC_FINGER_C2H2_2"/>
    <property type="match status" value="2"/>
</dbReference>
<dbReference type="GO" id="GO:0008270">
    <property type="term" value="F:zinc ion binding"/>
    <property type="evidence" value="ECO:0007669"/>
    <property type="project" value="UniProtKB-KW"/>
</dbReference>
<evidence type="ECO:0000313" key="10">
    <source>
        <dbReference type="Proteomes" id="UP000053447"/>
    </source>
</evidence>
<dbReference type="PANTHER" id="PTHR23235">
    <property type="entry name" value="KRUEPPEL-LIKE TRANSCRIPTION FACTOR"/>
    <property type="match status" value="1"/>
</dbReference>
<keyword evidence="2" id="KW-0479">Metal-binding</keyword>
<reference evidence="10" key="1">
    <citation type="journal article" date="2016" name="Nat. Commun.">
        <title>Genome analysis of three Pneumocystis species reveals adaptation mechanisms to life exclusively in mammalian hosts.</title>
        <authorList>
            <person name="Ma L."/>
            <person name="Chen Z."/>
            <person name="Huang D.W."/>
            <person name="Kutty G."/>
            <person name="Ishihara M."/>
            <person name="Wang H."/>
            <person name="Abouelleil A."/>
            <person name="Bishop L."/>
            <person name="Davey E."/>
            <person name="Deng R."/>
            <person name="Deng X."/>
            <person name="Fan L."/>
            <person name="Fantoni G."/>
            <person name="Fitzgerald M."/>
            <person name="Gogineni E."/>
            <person name="Goldberg J.M."/>
            <person name="Handley G."/>
            <person name="Hu X."/>
            <person name="Huber C."/>
            <person name="Jiao X."/>
            <person name="Jones K."/>
            <person name="Levin J.Z."/>
            <person name="Liu Y."/>
            <person name="Macdonald P."/>
            <person name="Melnikov A."/>
            <person name="Raley C."/>
            <person name="Sassi M."/>
            <person name="Sherman B.T."/>
            <person name="Song X."/>
            <person name="Sykes S."/>
            <person name="Tran B."/>
            <person name="Walsh L."/>
            <person name="Xia Y."/>
            <person name="Yang J."/>
            <person name="Young S."/>
            <person name="Zeng Q."/>
            <person name="Zheng X."/>
            <person name="Stephens R."/>
            <person name="Nusbaum C."/>
            <person name="Birren B.W."/>
            <person name="Azadi P."/>
            <person name="Lempicki R.A."/>
            <person name="Cuomo C.A."/>
            <person name="Kovacs J.A."/>
        </authorList>
    </citation>
    <scope>NUCLEOTIDE SEQUENCE [LARGE SCALE GENOMIC DNA]</scope>
    <source>
        <strain evidence="10">RU7</strain>
    </source>
</reference>
<keyword evidence="3" id="KW-0677">Repeat</keyword>
<dbReference type="FunFam" id="3.30.160.60:FF:000145">
    <property type="entry name" value="Zinc finger protein 574"/>
    <property type="match status" value="1"/>
</dbReference>
<evidence type="ECO:0000256" key="5">
    <source>
        <dbReference type="ARBA" id="ARBA00022833"/>
    </source>
</evidence>
<dbReference type="RefSeq" id="XP_018229262.1">
    <property type="nucleotide sequence ID" value="XM_018374690.1"/>
</dbReference>
<dbReference type="GeneID" id="28940945"/>
<keyword evidence="6" id="KW-0539">Nucleus</keyword>
<feature type="domain" description="C2H2-type" evidence="8">
    <location>
        <begin position="194"/>
        <end position="221"/>
    </location>
</feature>
<dbReference type="GO" id="GO:0000981">
    <property type="term" value="F:DNA-binding transcription factor activity, RNA polymerase II-specific"/>
    <property type="evidence" value="ECO:0007669"/>
    <property type="project" value="TreeGrafter"/>
</dbReference>
<dbReference type="FunFam" id="3.30.160.60:FF:001297">
    <property type="entry name" value="Zinc finger and SCAN domain-containing protein 2"/>
    <property type="match status" value="1"/>
</dbReference>
<dbReference type="OrthoDB" id="654211at2759"/>
<evidence type="ECO:0000256" key="1">
    <source>
        <dbReference type="ARBA" id="ARBA00004123"/>
    </source>
</evidence>
<dbReference type="InterPro" id="IPR036236">
    <property type="entry name" value="Znf_C2H2_sf"/>
</dbReference>
<dbReference type="GO" id="GO:0005634">
    <property type="term" value="C:nucleus"/>
    <property type="evidence" value="ECO:0007669"/>
    <property type="project" value="UniProtKB-SubCell"/>
</dbReference>
<evidence type="ECO:0000259" key="8">
    <source>
        <dbReference type="PROSITE" id="PS50157"/>
    </source>
</evidence>
<dbReference type="SUPFAM" id="SSF57667">
    <property type="entry name" value="beta-beta-alpha zinc fingers"/>
    <property type="match status" value="1"/>
</dbReference>
<dbReference type="VEuPathDB" id="FungiDB:T551_02427"/>
<evidence type="ECO:0000313" key="9">
    <source>
        <dbReference type="EMBL" id="KTW29153.1"/>
    </source>
</evidence>
<dbReference type="STRING" id="1408657.A0A0W4ZL96"/>
<keyword evidence="10" id="KW-1185">Reference proteome</keyword>
<dbReference type="GO" id="GO:0000978">
    <property type="term" value="F:RNA polymerase II cis-regulatory region sequence-specific DNA binding"/>
    <property type="evidence" value="ECO:0007669"/>
    <property type="project" value="TreeGrafter"/>
</dbReference>
<comment type="subcellular location">
    <subcellularLocation>
        <location evidence="1">Nucleus</location>
    </subcellularLocation>
</comment>
<accession>A0A0W4ZL96</accession>
<keyword evidence="5" id="KW-0862">Zinc</keyword>
<evidence type="ECO:0000256" key="2">
    <source>
        <dbReference type="ARBA" id="ARBA00022723"/>
    </source>
</evidence>
<sequence length="280" mass="32054">MKSLPLLSQQHPVALPPLKRHHSMPASEQVFLQPCNIYRSGSTSTISTTSTLETPSSQTLPLTPLKNNIHKDFYTTTPKMQHTATPILLDNLSCGQPILKKSRPCLESIKITRCNTYPEYSDDPYCTSTSYFAYSPSFPQSLTDSFYDKSSAQIMAASNVLNYFQHHYGQQESSNSYKDSHYLPLVVSSLDKTHICDICNKRFKRYEHLKRHERSHTSEKPFQCSIRECGRWFSRSDNLRAHLRTHFRRGGRNLFVGNPDANDEINYMVADTTNSNAFEN</sequence>
<dbReference type="eggNOG" id="KOG1721">
    <property type="taxonomic scope" value="Eukaryota"/>
</dbReference>
<evidence type="ECO:0000256" key="6">
    <source>
        <dbReference type="ARBA" id="ARBA00023242"/>
    </source>
</evidence>
<dbReference type="AlphaFoldDB" id="A0A0W4ZL96"/>
<evidence type="ECO:0000256" key="7">
    <source>
        <dbReference type="PROSITE-ProRule" id="PRU00042"/>
    </source>
</evidence>
<dbReference type="Proteomes" id="UP000053447">
    <property type="component" value="Unassembled WGS sequence"/>
</dbReference>
<feature type="domain" description="C2H2-type" evidence="8">
    <location>
        <begin position="222"/>
        <end position="246"/>
    </location>
</feature>
<dbReference type="InterPro" id="IPR013087">
    <property type="entry name" value="Znf_C2H2_type"/>
</dbReference>
<name>A0A0W4ZL96_PNEJ7</name>
<protein>
    <recommendedName>
        <fullName evidence="8">C2H2-type domain-containing protein</fullName>
    </recommendedName>
</protein>
<proteinExistence type="predicted"/>
<dbReference type="PANTHER" id="PTHR23235:SF120">
    <property type="entry name" value="KRUPPEL-LIKE FACTOR 15"/>
    <property type="match status" value="1"/>
</dbReference>